<feature type="non-terminal residue" evidence="1">
    <location>
        <position position="240"/>
    </location>
</feature>
<accession>A0A9D4WRQ4</accession>
<dbReference type="InterPro" id="IPR046350">
    <property type="entry name" value="Cystatin_sf"/>
</dbReference>
<dbReference type="Proteomes" id="UP001058974">
    <property type="component" value="Chromosome 5"/>
</dbReference>
<protein>
    <recommendedName>
        <fullName evidence="3">Cystatin domain-containing protein</fullName>
    </recommendedName>
</protein>
<proteinExistence type="predicted"/>
<comment type="caution">
    <text evidence="1">The sequence shown here is derived from an EMBL/GenBank/DDBJ whole genome shotgun (WGS) entry which is preliminary data.</text>
</comment>
<dbReference type="EMBL" id="JAMSHJ010000005">
    <property type="protein sequence ID" value="KAI5406545.1"/>
    <property type="molecule type" value="Genomic_DNA"/>
</dbReference>
<sequence>KRDVRLDLGLGISDLLFLPLAECRWNSIPTCSMPTDLRRKAWKIEGNRSNWNLNQKREMESESDSDSESEPRVIYDWELKRPEDLVASDFWMYEDDPKPFAMGAGRFEYKNKAWIEREKKIKIAMDDYRERSRNLTLFDAIAPPEIAGICGGVIPLPLDEDDLRRDLIPLCNAALESYNFDKGSKFVLADIVKTTWRAGGMYYITFQAQDPSNSNATTFQAQVRLMLVGPPKVFSCAIKT</sequence>
<evidence type="ECO:0000313" key="2">
    <source>
        <dbReference type="Proteomes" id="UP001058974"/>
    </source>
</evidence>
<reference evidence="1 2" key="1">
    <citation type="journal article" date="2022" name="Nat. Genet.">
        <title>Improved pea reference genome and pan-genome highlight genomic features and evolutionary characteristics.</title>
        <authorList>
            <person name="Yang T."/>
            <person name="Liu R."/>
            <person name="Luo Y."/>
            <person name="Hu S."/>
            <person name="Wang D."/>
            <person name="Wang C."/>
            <person name="Pandey M.K."/>
            <person name="Ge S."/>
            <person name="Xu Q."/>
            <person name="Li N."/>
            <person name="Li G."/>
            <person name="Huang Y."/>
            <person name="Saxena R.K."/>
            <person name="Ji Y."/>
            <person name="Li M."/>
            <person name="Yan X."/>
            <person name="He Y."/>
            <person name="Liu Y."/>
            <person name="Wang X."/>
            <person name="Xiang C."/>
            <person name="Varshney R.K."/>
            <person name="Ding H."/>
            <person name="Gao S."/>
            <person name="Zong X."/>
        </authorList>
    </citation>
    <scope>NUCLEOTIDE SEQUENCE [LARGE SCALE GENOMIC DNA]</scope>
    <source>
        <strain evidence="1 2">cv. Zhongwan 6</strain>
    </source>
</reference>
<dbReference type="Gene3D" id="3.10.450.10">
    <property type="match status" value="1"/>
</dbReference>
<dbReference type="PANTHER" id="PTHR31228">
    <property type="entry name" value="CYSTATIN/MONELLIN SUPERFAMILY PROTEIN"/>
    <property type="match status" value="1"/>
</dbReference>
<dbReference type="SUPFAM" id="SSF54403">
    <property type="entry name" value="Cystatin/monellin"/>
    <property type="match status" value="1"/>
</dbReference>
<keyword evidence="2" id="KW-1185">Reference proteome</keyword>
<dbReference type="Gramene" id="Psat05G0303600-T1">
    <property type="protein sequence ID" value="KAI5406545.1"/>
    <property type="gene ID" value="KIW84_053036"/>
</dbReference>
<gene>
    <name evidence="1" type="ORF">KIW84_053036</name>
</gene>
<organism evidence="1 2">
    <name type="scientific">Pisum sativum</name>
    <name type="common">Garden pea</name>
    <name type="synonym">Lathyrus oleraceus</name>
    <dbReference type="NCBI Taxonomy" id="3888"/>
    <lineage>
        <taxon>Eukaryota</taxon>
        <taxon>Viridiplantae</taxon>
        <taxon>Streptophyta</taxon>
        <taxon>Embryophyta</taxon>
        <taxon>Tracheophyta</taxon>
        <taxon>Spermatophyta</taxon>
        <taxon>Magnoliopsida</taxon>
        <taxon>eudicotyledons</taxon>
        <taxon>Gunneridae</taxon>
        <taxon>Pentapetalae</taxon>
        <taxon>rosids</taxon>
        <taxon>fabids</taxon>
        <taxon>Fabales</taxon>
        <taxon>Fabaceae</taxon>
        <taxon>Papilionoideae</taxon>
        <taxon>50 kb inversion clade</taxon>
        <taxon>NPAAA clade</taxon>
        <taxon>Hologalegina</taxon>
        <taxon>IRL clade</taxon>
        <taxon>Fabeae</taxon>
        <taxon>Lathyrus</taxon>
    </lineage>
</organism>
<name>A0A9D4WRQ4_PEA</name>
<evidence type="ECO:0000313" key="1">
    <source>
        <dbReference type="EMBL" id="KAI5406545.1"/>
    </source>
</evidence>
<dbReference type="AlphaFoldDB" id="A0A9D4WRQ4"/>
<evidence type="ECO:0008006" key="3">
    <source>
        <dbReference type="Google" id="ProtNLM"/>
    </source>
</evidence>
<dbReference type="PANTHER" id="PTHR31228:SF22">
    <property type="entry name" value="CYSTATIN_MONELLIN SUPERFAMILY PROTEIN"/>
    <property type="match status" value="1"/>
</dbReference>